<accession>A0ABS3LP52</accession>
<dbReference type="EMBL" id="JAFVMG010000014">
    <property type="protein sequence ID" value="MBO1329133.1"/>
    <property type="molecule type" value="Genomic_DNA"/>
</dbReference>
<name>A0ABS3LP52_9PROT</name>
<dbReference type="PANTHER" id="PTHR42760:SF53">
    <property type="entry name" value="BLR4183 PROTEIN"/>
    <property type="match status" value="1"/>
</dbReference>
<dbReference type="Proteomes" id="UP000664399">
    <property type="component" value="Unassembled WGS sequence"/>
</dbReference>
<gene>
    <name evidence="2" type="ORF">J2D75_11690</name>
</gene>
<dbReference type="SUPFAM" id="SSF51735">
    <property type="entry name" value="NAD(P)-binding Rossmann-fold domains"/>
    <property type="match status" value="1"/>
</dbReference>
<dbReference type="Gene3D" id="3.40.50.720">
    <property type="entry name" value="NAD(P)-binding Rossmann-like Domain"/>
    <property type="match status" value="1"/>
</dbReference>
<keyword evidence="3" id="KW-1185">Reference proteome</keyword>
<protein>
    <submittedName>
        <fullName evidence="2">SDR family oxidoreductase</fullName>
    </submittedName>
</protein>
<dbReference type="InterPro" id="IPR036291">
    <property type="entry name" value="NAD(P)-bd_dom_sf"/>
</dbReference>
<comment type="caution">
    <text evidence="2">The sequence shown here is derived from an EMBL/GenBank/DDBJ whole genome shotgun (WGS) entry which is preliminary data.</text>
</comment>
<dbReference type="PANTHER" id="PTHR42760">
    <property type="entry name" value="SHORT-CHAIN DEHYDROGENASES/REDUCTASES FAMILY MEMBER"/>
    <property type="match status" value="1"/>
</dbReference>
<sequence length="253" mass="26846">MPAVKTIAIVTGGSRGLGRSTVEALARRGICSIFTYHANKSAADEVISAVERIGASARALQLDTSNTQDFPAFSQNVRSILAEWGAERFNYLVNMAGTSQTSLFGQVTEGDLDTAYRIHVKGPLFLTQELLPLIADGGRIVNISSGLTRFAYPGRIAYASMKGAVEVMTHYMAKELGGRGIAVNTVAPGAIQTDFSGGAVRDNPDIARHIAQTTALGRPGLPDDIGPMIASLLSEDNRWINAQRIEVSGGQAI</sequence>
<dbReference type="InterPro" id="IPR002347">
    <property type="entry name" value="SDR_fam"/>
</dbReference>
<evidence type="ECO:0000313" key="2">
    <source>
        <dbReference type="EMBL" id="MBO1329133.1"/>
    </source>
</evidence>
<proteinExistence type="inferred from homology"/>
<evidence type="ECO:0000256" key="1">
    <source>
        <dbReference type="ARBA" id="ARBA00006484"/>
    </source>
</evidence>
<reference evidence="2 3" key="1">
    <citation type="submission" date="2021-03" db="EMBL/GenBank/DDBJ databases">
        <title>The complete genome sequence of Acetobacter suratthaniensis TBRC 1719.</title>
        <authorList>
            <person name="Charoenyingcharoen P."/>
            <person name="Yukphan P."/>
        </authorList>
    </citation>
    <scope>NUCLEOTIDE SEQUENCE [LARGE SCALE GENOMIC DNA]</scope>
    <source>
        <strain evidence="2 3">TBRC 1719</strain>
    </source>
</reference>
<dbReference type="PRINTS" id="PR00081">
    <property type="entry name" value="GDHRDH"/>
</dbReference>
<dbReference type="RefSeq" id="WP_207854997.1">
    <property type="nucleotide sequence ID" value="NZ_JAFVMG010000014.1"/>
</dbReference>
<comment type="similarity">
    <text evidence="1">Belongs to the short-chain dehydrogenases/reductases (SDR) family.</text>
</comment>
<dbReference type="PRINTS" id="PR00080">
    <property type="entry name" value="SDRFAMILY"/>
</dbReference>
<dbReference type="Pfam" id="PF13561">
    <property type="entry name" value="adh_short_C2"/>
    <property type="match status" value="1"/>
</dbReference>
<organism evidence="2 3">
    <name type="scientific">Acetobacter suratthaniensis</name>
    <dbReference type="NCBI Taxonomy" id="1502841"/>
    <lineage>
        <taxon>Bacteria</taxon>
        <taxon>Pseudomonadati</taxon>
        <taxon>Pseudomonadota</taxon>
        <taxon>Alphaproteobacteria</taxon>
        <taxon>Acetobacterales</taxon>
        <taxon>Acetobacteraceae</taxon>
        <taxon>Acetobacter</taxon>
    </lineage>
</organism>
<evidence type="ECO:0000313" key="3">
    <source>
        <dbReference type="Proteomes" id="UP000664399"/>
    </source>
</evidence>